<proteinExistence type="predicted"/>
<dbReference type="InterPro" id="IPR015797">
    <property type="entry name" value="NUDIX_hydrolase-like_dom_sf"/>
</dbReference>
<dbReference type="Pfam" id="PF00293">
    <property type="entry name" value="NUDIX"/>
    <property type="match status" value="1"/>
</dbReference>
<protein>
    <recommendedName>
        <fullName evidence="2">Nudix hydrolase domain-containing protein</fullName>
    </recommendedName>
</protein>
<dbReference type="PROSITE" id="PS00893">
    <property type="entry name" value="NUDIX_BOX"/>
    <property type="match status" value="1"/>
</dbReference>
<reference evidence="3 4" key="1">
    <citation type="journal article" date="2016" name="Nat. Commun.">
        <title>Thousands of microbial genomes shed light on interconnected biogeochemical processes in an aquifer system.</title>
        <authorList>
            <person name="Anantharaman K."/>
            <person name="Brown C.T."/>
            <person name="Hug L.A."/>
            <person name="Sharon I."/>
            <person name="Castelle C.J."/>
            <person name="Probst A.J."/>
            <person name="Thomas B.C."/>
            <person name="Singh A."/>
            <person name="Wilkins M.J."/>
            <person name="Karaoz U."/>
            <person name="Brodie E.L."/>
            <person name="Williams K.H."/>
            <person name="Hubbard S.S."/>
            <person name="Banfield J.F."/>
        </authorList>
    </citation>
    <scope>NUCLEOTIDE SEQUENCE [LARGE SCALE GENOMIC DNA]</scope>
</reference>
<comment type="caution">
    <text evidence="3">The sequence shown here is derived from an EMBL/GenBank/DDBJ whole genome shotgun (WGS) entry which is preliminary data.</text>
</comment>
<organism evidence="3 4">
    <name type="scientific">Candidatus Yanofskybacteria bacterium RIFCSPLOWO2_12_FULL_43_11b</name>
    <dbReference type="NCBI Taxonomy" id="1802710"/>
    <lineage>
        <taxon>Bacteria</taxon>
        <taxon>Candidatus Yanofskyibacteriota</taxon>
    </lineage>
</organism>
<dbReference type="AlphaFoldDB" id="A0A1F8H9E0"/>
<sequence length="141" mass="16207">MQKVQAKSYGVIPIFKNEDGFYVLLVKNSKGGHWGLPKGTPEKDEKPIDTATRELFEETGIKDIEIKADISFEEKYDFEKDGILYNKTNTYYPGFVSEMTKGSQLDQIDELKWVKINEAKNTIIHWSAIDVVNKLSSWLNQ</sequence>
<dbReference type="InterPro" id="IPR020084">
    <property type="entry name" value="NUDIX_hydrolase_CS"/>
</dbReference>
<keyword evidence="1" id="KW-0378">Hydrolase</keyword>
<evidence type="ECO:0000313" key="3">
    <source>
        <dbReference type="EMBL" id="OGN34174.1"/>
    </source>
</evidence>
<evidence type="ECO:0000259" key="2">
    <source>
        <dbReference type="PROSITE" id="PS51462"/>
    </source>
</evidence>
<evidence type="ECO:0000256" key="1">
    <source>
        <dbReference type="ARBA" id="ARBA00022801"/>
    </source>
</evidence>
<dbReference type="GO" id="GO:0004081">
    <property type="term" value="F:bis(5'-nucleosyl)-tetraphosphatase (asymmetrical) activity"/>
    <property type="evidence" value="ECO:0007669"/>
    <property type="project" value="TreeGrafter"/>
</dbReference>
<dbReference type="SUPFAM" id="SSF55811">
    <property type="entry name" value="Nudix"/>
    <property type="match status" value="1"/>
</dbReference>
<evidence type="ECO:0000313" key="4">
    <source>
        <dbReference type="Proteomes" id="UP000177745"/>
    </source>
</evidence>
<dbReference type="PROSITE" id="PS51462">
    <property type="entry name" value="NUDIX"/>
    <property type="match status" value="1"/>
</dbReference>
<dbReference type="Proteomes" id="UP000177745">
    <property type="component" value="Unassembled WGS sequence"/>
</dbReference>
<dbReference type="PANTHER" id="PTHR21340">
    <property type="entry name" value="DIADENOSINE 5,5-P1,P4-TETRAPHOSPHATE PYROPHOSPHOHYDROLASE MUTT"/>
    <property type="match status" value="1"/>
</dbReference>
<dbReference type="InterPro" id="IPR000086">
    <property type="entry name" value="NUDIX_hydrolase_dom"/>
</dbReference>
<gene>
    <name evidence="3" type="ORF">A3G51_03065</name>
</gene>
<feature type="domain" description="Nudix hydrolase" evidence="2">
    <location>
        <begin position="4"/>
        <end position="141"/>
    </location>
</feature>
<accession>A0A1F8H9E0</accession>
<dbReference type="PANTHER" id="PTHR21340:SF0">
    <property type="entry name" value="BIS(5'-NUCLEOSYL)-TETRAPHOSPHATASE [ASYMMETRICAL]"/>
    <property type="match status" value="1"/>
</dbReference>
<dbReference type="EMBL" id="MGKY01000005">
    <property type="protein sequence ID" value="OGN34174.1"/>
    <property type="molecule type" value="Genomic_DNA"/>
</dbReference>
<dbReference type="Gene3D" id="3.90.79.10">
    <property type="entry name" value="Nucleoside Triphosphate Pyrophosphohydrolase"/>
    <property type="match status" value="1"/>
</dbReference>
<name>A0A1F8H9E0_9BACT</name>
<dbReference type="GO" id="GO:0006754">
    <property type="term" value="P:ATP biosynthetic process"/>
    <property type="evidence" value="ECO:0007669"/>
    <property type="project" value="TreeGrafter"/>
</dbReference>
<dbReference type="InterPro" id="IPR051325">
    <property type="entry name" value="Nudix_hydrolase_domain"/>
</dbReference>
<dbReference type="GO" id="GO:0006167">
    <property type="term" value="P:AMP biosynthetic process"/>
    <property type="evidence" value="ECO:0007669"/>
    <property type="project" value="TreeGrafter"/>
</dbReference>